<keyword evidence="2" id="KW-1185">Reference proteome</keyword>
<evidence type="ECO:0000313" key="2">
    <source>
        <dbReference type="Proteomes" id="UP001153332"/>
    </source>
</evidence>
<dbReference type="Proteomes" id="UP001153332">
    <property type="component" value="Unassembled WGS sequence"/>
</dbReference>
<name>A0ACC2JSV7_9PEZI</name>
<evidence type="ECO:0000313" key="1">
    <source>
        <dbReference type="EMBL" id="KAJ8130283.1"/>
    </source>
</evidence>
<organism evidence="1 2">
    <name type="scientific">Lasiodiplodia mahajangana</name>
    <dbReference type="NCBI Taxonomy" id="1108764"/>
    <lineage>
        <taxon>Eukaryota</taxon>
        <taxon>Fungi</taxon>
        <taxon>Dikarya</taxon>
        <taxon>Ascomycota</taxon>
        <taxon>Pezizomycotina</taxon>
        <taxon>Dothideomycetes</taxon>
        <taxon>Dothideomycetes incertae sedis</taxon>
        <taxon>Botryosphaeriales</taxon>
        <taxon>Botryosphaeriaceae</taxon>
        <taxon>Lasiodiplodia</taxon>
    </lineage>
</organism>
<dbReference type="EMBL" id="JAPUUL010000535">
    <property type="protein sequence ID" value="KAJ8130283.1"/>
    <property type="molecule type" value="Genomic_DNA"/>
</dbReference>
<accession>A0ACC2JSV7</accession>
<sequence length="84" mass="8551">MPAAIPIEVDSNLETAHATGADYSNANGAETVNGIHKRANGVNGVNGLNGLNVLNGLNGRVETWPGSIHTRPSSRSSSSNGTSP</sequence>
<proteinExistence type="predicted"/>
<protein>
    <submittedName>
        <fullName evidence="1">Uncharacterized protein</fullName>
    </submittedName>
</protein>
<reference evidence="1" key="1">
    <citation type="submission" date="2022-12" db="EMBL/GenBank/DDBJ databases">
        <title>Genome Sequence of Lasiodiplodia mahajangana.</title>
        <authorList>
            <person name="Buettner E."/>
        </authorList>
    </citation>
    <scope>NUCLEOTIDE SEQUENCE</scope>
    <source>
        <strain evidence="1">VT137</strain>
    </source>
</reference>
<gene>
    <name evidence="1" type="ORF">O1611_g3350</name>
</gene>
<comment type="caution">
    <text evidence="1">The sequence shown here is derived from an EMBL/GenBank/DDBJ whole genome shotgun (WGS) entry which is preliminary data.</text>
</comment>